<dbReference type="GeneID" id="7844615"/>
<dbReference type="RefSeq" id="XP_001017140.2">
    <property type="nucleotide sequence ID" value="XM_001017140.2"/>
</dbReference>
<gene>
    <name evidence="1" type="ORF">TTHERM_00193870</name>
</gene>
<dbReference type="EMBL" id="GG662673">
    <property type="protein sequence ID" value="EAR96895.2"/>
    <property type="molecule type" value="Genomic_DNA"/>
</dbReference>
<name>Q23KE8_TETTS</name>
<reference evidence="2" key="1">
    <citation type="journal article" date="2006" name="PLoS Biol.">
        <title>Macronuclear genome sequence of the ciliate Tetrahymena thermophila, a model eukaryote.</title>
        <authorList>
            <person name="Eisen J.A."/>
            <person name="Coyne R.S."/>
            <person name="Wu M."/>
            <person name="Wu D."/>
            <person name="Thiagarajan M."/>
            <person name="Wortman J.R."/>
            <person name="Badger J.H."/>
            <person name="Ren Q."/>
            <person name="Amedeo P."/>
            <person name="Jones K.M."/>
            <person name="Tallon L.J."/>
            <person name="Delcher A.L."/>
            <person name="Salzberg S.L."/>
            <person name="Silva J.C."/>
            <person name="Haas B.J."/>
            <person name="Majoros W.H."/>
            <person name="Farzad M."/>
            <person name="Carlton J.M."/>
            <person name="Smith R.K. Jr."/>
            <person name="Garg J."/>
            <person name="Pearlman R.E."/>
            <person name="Karrer K.M."/>
            <person name="Sun L."/>
            <person name="Manning G."/>
            <person name="Elde N.C."/>
            <person name="Turkewitz A.P."/>
            <person name="Asai D.J."/>
            <person name="Wilkes D.E."/>
            <person name="Wang Y."/>
            <person name="Cai H."/>
            <person name="Collins K."/>
            <person name="Stewart B.A."/>
            <person name="Lee S.R."/>
            <person name="Wilamowska K."/>
            <person name="Weinberg Z."/>
            <person name="Ruzzo W.L."/>
            <person name="Wloga D."/>
            <person name="Gaertig J."/>
            <person name="Frankel J."/>
            <person name="Tsao C.-C."/>
            <person name="Gorovsky M.A."/>
            <person name="Keeling P.J."/>
            <person name="Waller R.F."/>
            <person name="Patron N.J."/>
            <person name="Cherry J.M."/>
            <person name="Stover N.A."/>
            <person name="Krieger C.J."/>
            <person name="del Toro C."/>
            <person name="Ryder H.F."/>
            <person name="Williamson S.C."/>
            <person name="Barbeau R.A."/>
            <person name="Hamilton E.P."/>
            <person name="Orias E."/>
        </authorList>
    </citation>
    <scope>NUCLEOTIDE SEQUENCE [LARGE SCALE GENOMIC DNA]</scope>
    <source>
        <strain evidence="2">SB210</strain>
    </source>
</reference>
<dbReference type="InParanoid" id="Q23KE8"/>
<organism evidence="1 2">
    <name type="scientific">Tetrahymena thermophila (strain SB210)</name>
    <dbReference type="NCBI Taxonomy" id="312017"/>
    <lineage>
        <taxon>Eukaryota</taxon>
        <taxon>Sar</taxon>
        <taxon>Alveolata</taxon>
        <taxon>Ciliophora</taxon>
        <taxon>Intramacronucleata</taxon>
        <taxon>Oligohymenophorea</taxon>
        <taxon>Hymenostomatida</taxon>
        <taxon>Tetrahymenina</taxon>
        <taxon>Tetrahymenidae</taxon>
        <taxon>Tetrahymena</taxon>
    </lineage>
</organism>
<accession>Q23KE8</accession>
<dbReference type="KEGG" id="tet:TTHERM_00193870"/>
<dbReference type="OrthoDB" id="320530at2759"/>
<evidence type="ECO:0000313" key="1">
    <source>
        <dbReference type="EMBL" id="EAR96895.2"/>
    </source>
</evidence>
<protein>
    <submittedName>
        <fullName evidence="1">Uncharacterized protein</fullName>
    </submittedName>
</protein>
<dbReference type="Proteomes" id="UP000009168">
    <property type="component" value="Unassembled WGS sequence"/>
</dbReference>
<proteinExistence type="predicted"/>
<evidence type="ECO:0000313" key="2">
    <source>
        <dbReference type="Proteomes" id="UP000009168"/>
    </source>
</evidence>
<dbReference type="HOGENOM" id="CLU_856577_0_0_1"/>
<dbReference type="AlphaFoldDB" id="Q23KE8"/>
<sequence>MDQGVEKIPIKQFAEWYDVKYDKKYEKTLQGLKFAFYKFYALIQSLIQNTIAIQLLLIDVKHDDSISVKELLDSQLHILKGIILDYPKLIDWEFCEFFQSTIADKVNQVKVYFHPITHFTGIDKSLKGKFKQLLENSENGLSISTYLIKEIYDQILISQHQIKSTQEQRMFIRQTIKSIIDEIKEMKQNKAFHDYFELFTAFMTNSLQENKELSQNREYLILMMNLLKELIENQKNVESCLANIINMCHIIKNKGKKVLREDITIEEQQILSKFVKLIVKPDFLDNFLLQSDQSEYMQAVKILEKQNTLIKEMKQNRKLLDEGIIFNEKKFKAKLEKWIQCKKAIEQLNSSENYQLQFLAYELQLKTSSQQLQDKFEQKQRDFSNTFIQYHQIYTFQTDSIKSLQKIVQKEFGIKVEIEIGNFIFAKI</sequence>
<keyword evidence="2" id="KW-1185">Reference proteome</keyword>